<sequence>MPTAGNRPDLSPTTTAAACPRPGTATVAGTGASAAATRSRALDGLPVPARPTAASTDDARTLSVALFARLRALEEGTPEYAYVRNTLVELNLSLVRFAARRFRNRAEPAEDIVQVGTIGLIKAINRFDPDRAVDFSAFALPTIVGEMKRFFRDTSWAVRVPRRLQELRIDLAKAADSLEQDLGRRPSRAELAAELHLTEEEVAEGQLAAHGYAARSLDVPADDEDPAPGVGARHLADAEPSYELIESLTALRPLLARLDDRDRRILELRFGEELTQADIGERIGLSQMHVSRLLTHILGELRDGLLQDDTAGDGPDG</sequence>
<feature type="region of interest" description="Disordered" evidence="5">
    <location>
        <begin position="1"/>
        <end position="23"/>
    </location>
</feature>
<organism evidence="7 8">
    <name type="scientific">Streptomyces tanashiensis</name>
    <dbReference type="NCBI Taxonomy" id="67367"/>
    <lineage>
        <taxon>Bacteria</taxon>
        <taxon>Bacillati</taxon>
        <taxon>Actinomycetota</taxon>
        <taxon>Actinomycetes</taxon>
        <taxon>Kitasatosporales</taxon>
        <taxon>Streptomycetaceae</taxon>
        <taxon>Streptomyces</taxon>
    </lineage>
</organism>
<dbReference type="Gene3D" id="1.10.10.10">
    <property type="entry name" value="Winged helix-like DNA-binding domain superfamily/Winged helix DNA-binding domain"/>
    <property type="match status" value="2"/>
</dbReference>
<evidence type="ECO:0000313" key="8">
    <source>
        <dbReference type="Proteomes" id="UP001164506"/>
    </source>
</evidence>
<keyword evidence="8" id="KW-1185">Reference proteome</keyword>
<dbReference type="Pfam" id="PF04539">
    <property type="entry name" value="Sigma70_r3"/>
    <property type="match status" value="1"/>
</dbReference>
<dbReference type="InterPro" id="IPR014322">
    <property type="entry name" value="RNA_pol_sigma-B/F/G"/>
</dbReference>
<dbReference type="SUPFAM" id="SSF88946">
    <property type="entry name" value="Sigma2 domain of RNA polymerase sigma factors"/>
    <property type="match status" value="1"/>
</dbReference>
<dbReference type="InterPro" id="IPR007624">
    <property type="entry name" value="RNA_pol_sigma70_r3"/>
</dbReference>
<dbReference type="Proteomes" id="UP001164506">
    <property type="component" value="Chromosome"/>
</dbReference>
<evidence type="ECO:0000256" key="2">
    <source>
        <dbReference type="ARBA" id="ARBA00023082"/>
    </source>
</evidence>
<dbReference type="NCBIfam" id="TIGR02937">
    <property type="entry name" value="sigma70-ECF"/>
    <property type="match status" value="1"/>
</dbReference>
<evidence type="ECO:0000313" key="7">
    <source>
        <dbReference type="EMBL" id="UZX20463.1"/>
    </source>
</evidence>
<accession>A0ABY6QTW2</accession>
<dbReference type="PROSITE" id="PS00715">
    <property type="entry name" value="SIGMA70_1"/>
    <property type="match status" value="1"/>
</dbReference>
<dbReference type="PANTHER" id="PTHR30385">
    <property type="entry name" value="SIGMA FACTOR F FLAGELLAR"/>
    <property type="match status" value="1"/>
</dbReference>
<feature type="domain" description="RNA polymerase sigma-70" evidence="6">
    <location>
        <begin position="111"/>
        <end position="124"/>
    </location>
</feature>
<dbReference type="InterPro" id="IPR000943">
    <property type="entry name" value="RNA_pol_sigma70"/>
</dbReference>
<dbReference type="PANTHER" id="PTHR30385:SF4">
    <property type="entry name" value="RNA POLYMERASE SIGMA-E FACTOR"/>
    <property type="match status" value="1"/>
</dbReference>
<dbReference type="InterPro" id="IPR013325">
    <property type="entry name" value="RNA_pol_sigma_r2"/>
</dbReference>
<keyword evidence="2" id="KW-0731">Sigma factor</keyword>
<keyword evidence="3" id="KW-0238">DNA-binding</keyword>
<gene>
    <name evidence="7" type="ORF">LDH80_06930</name>
</gene>
<keyword evidence="1" id="KW-0805">Transcription regulation</keyword>
<dbReference type="InterPro" id="IPR007630">
    <property type="entry name" value="RNA_pol_sigma70_r4"/>
</dbReference>
<dbReference type="RefSeq" id="WP_190106152.1">
    <property type="nucleotide sequence ID" value="NZ_BMUH01000014.1"/>
</dbReference>
<evidence type="ECO:0000256" key="5">
    <source>
        <dbReference type="SAM" id="MobiDB-lite"/>
    </source>
</evidence>
<evidence type="ECO:0000256" key="1">
    <source>
        <dbReference type="ARBA" id="ARBA00023015"/>
    </source>
</evidence>
<dbReference type="SUPFAM" id="SSF88659">
    <property type="entry name" value="Sigma3 and sigma4 domains of RNA polymerase sigma factors"/>
    <property type="match status" value="2"/>
</dbReference>
<dbReference type="Pfam" id="PF04542">
    <property type="entry name" value="Sigma70_r2"/>
    <property type="match status" value="1"/>
</dbReference>
<dbReference type="CDD" id="cd06171">
    <property type="entry name" value="Sigma70_r4"/>
    <property type="match status" value="1"/>
</dbReference>
<keyword evidence="4" id="KW-0804">Transcription</keyword>
<dbReference type="EMBL" id="CP084204">
    <property type="protein sequence ID" value="UZX20463.1"/>
    <property type="molecule type" value="Genomic_DNA"/>
</dbReference>
<dbReference type="PRINTS" id="PR00046">
    <property type="entry name" value="SIGMA70FCT"/>
</dbReference>
<dbReference type="InterPro" id="IPR014284">
    <property type="entry name" value="RNA_pol_sigma-70_dom"/>
</dbReference>
<dbReference type="Gene3D" id="1.20.120.1810">
    <property type="match status" value="1"/>
</dbReference>
<dbReference type="GeneID" id="95599163"/>
<protein>
    <submittedName>
        <fullName evidence="7">SigB/SigF/SigG family RNA polymerase sigma factor</fullName>
    </submittedName>
</protein>
<evidence type="ECO:0000256" key="3">
    <source>
        <dbReference type="ARBA" id="ARBA00023125"/>
    </source>
</evidence>
<dbReference type="InterPro" id="IPR036388">
    <property type="entry name" value="WH-like_DNA-bd_sf"/>
</dbReference>
<dbReference type="NCBIfam" id="TIGR02980">
    <property type="entry name" value="SigBFG"/>
    <property type="match status" value="1"/>
</dbReference>
<reference evidence="7" key="1">
    <citation type="submission" date="2021-09" db="EMBL/GenBank/DDBJ databases">
        <title>Complete genome sequence and metabolic characterization of Streptomyces tanashiensis DSM 731 the producer of antibacterial Kalafungin and diverse secondary metabolites.</title>
        <authorList>
            <person name="Abbasi M.N."/>
            <person name="Anwar M.N."/>
            <person name="Alam K."/>
            <person name="Shoaib M."/>
            <person name="Lin Z."/>
            <person name="Hayat M."/>
            <person name="Ali M.I."/>
            <person name="Malik H.M.T."/>
            <person name="Ahmed I."/>
            <person name="Li A."/>
            <person name="Hailong Wang H."/>
            <person name="Zhang Y."/>
        </authorList>
    </citation>
    <scope>NUCLEOTIDE SEQUENCE</scope>
    <source>
        <strain evidence="7">Kala</strain>
    </source>
</reference>
<name>A0ABY6QTW2_9ACTN</name>
<dbReference type="InterPro" id="IPR007627">
    <property type="entry name" value="RNA_pol_sigma70_r2"/>
</dbReference>
<evidence type="ECO:0000256" key="4">
    <source>
        <dbReference type="ARBA" id="ARBA00023163"/>
    </source>
</evidence>
<dbReference type="InterPro" id="IPR013324">
    <property type="entry name" value="RNA_pol_sigma_r3/r4-like"/>
</dbReference>
<proteinExistence type="predicted"/>
<evidence type="ECO:0000259" key="6">
    <source>
        <dbReference type="PROSITE" id="PS00715"/>
    </source>
</evidence>
<dbReference type="Pfam" id="PF04545">
    <property type="entry name" value="Sigma70_r4"/>
    <property type="match status" value="1"/>
</dbReference>